<name>A0A1H3RCI3_9BURK</name>
<dbReference type="RefSeq" id="WP_016453068.1">
    <property type="nucleotide sequence ID" value="NZ_AP025556.1"/>
</dbReference>
<sequence>MKTTLDLNDALLTEAKTYAAQQHTSLTRLIEEGLQLRLRKAQAPARRVRLPVYHGKGGLAPGLDALSNRALLDAAGQQDQP</sequence>
<dbReference type="Pfam" id="PF19891">
    <property type="entry name" value="DUF6364"/>
    <property type="match status" value="1"/>
</dbReference>
<reference evidence="1 4" key="2">
    <citation type="submission" date="2020-12" db="EMBL/GenBank/DDBJ databases">
        <title>FDA dAtabase for Regulatory Grade micrObial Sequences (FDA-ARGOS): Supporting development and validation of Infectious Disease Dx tests.</title>
        <authorList>
            <person name="Sproer C."/>
            <person name="Gronow S."/>
            <person name="Severitt S."/>
            <person name="Schroder I."/>
            <person name="Tallon L."/>
            <person name="Sadzewicz L."/>
            <person name="Zhao X."/>
            <person name="Boylan J."/>
            <person name="Ott S."/>
            <person name="Bowen H."/>
            <person name="Vavikolanu K."/>
            <person name="Mehta A."/>
            <person name="Aluvathingal J."/>
            <person name="Nadendla S."/>
            <person name="Lowell S."/>
            <person name="Myers T."/>
            <person name="Yan Y."/>
            <person name="Sichtig H."/>
        </authorList>
    </citation>
    <scope>NUCLEOTIDE SEQUENCE [LARGE SCALE GENOMIC DNA]</scope>
    <source>
        <strain evidence="1 4">FDAARGOS_890</strain>
    </source>
</reference>
<gene>
    <name evidence="1" type="ORF">I6G47_10240</name>
    <name evidence="2" type="ORF">SAMN05421547_11568</name>
</gene>
<dbReference type="GeneID" id="94693523"/>
<evidence type="ECO:0000313" key="2">
    <source>
        <dbReference type="EMBL" id="SDZ23356.1"/>
    </source>
</evidence>
<evidence type="ECO:0000313" key="4">
    <source>
        <dbReference type="Proteomes" id="UP000595064"/>
    </source>
</evidence>
<dbReference type="EMBL" id="CP065748">
    <property type="protein sequence ID" value="QPS83411.1"/>
    <property type="molecule type" value="Genomic_DNA"/>
</dbReference>
<dbReference type="Proteomes" id="UP000183417">
    <property type="component" value="Unassembled WGS sequence"/>
</dbReference>
<dbReference type="KEGG" id="dla:I6G47_10240"/>
<organism evidence="2 3">
    <name type="scientific">Delftia lacustris</name>
    <dbReference type="NCBI Taxonomy" id="558537"/>
    <lineage>
        <taxon>Bacteria</taxon>
        <taxon>Pseudomonadati</taxon>
        <taxon>Pseudomonadota</taxon>
        <taxon>Betaproteobacteria</taxon>
        <taxon>Burkholderiales</taxon>
        <taxon>Comamonadaceae</taxon>
        <taxon>Delftia</taxon>
    </lineage>
</organism>
<dbReference type="AlphaFoldDB" id="A0A1H3RCI3"/>
<proteinExistence type="predicted"/>
<dbReference type="EMBL" id="FNPE01000015">
    <property type="protein sequence ID" value="SDZ23356.1"/>
    <property type="molecule type" value="Genomic_DNA"/>
</dbReference>
<dbReference type="InterPro" id="IPR045944">
    <property type="entry name" value="DUF6364"/>
</dbReference>
<keyword evidence="4" id="KW-1185">Reference proteome</keyword>
<evidence type="ECO:0000313" key="1">
    <source>
        <dbReference type="EMBL" id="QPS83411.1"/>
    </source>
</evidence>
<reference evidence="2 3" key="1">
    <citation type="submission" date="2016-10" db="EMBL/GenBank/DDBJ databases">
        <authorList>
            <person name="de Groot N.N."/>
        </authorList>
    </citation>
    <scope>NUCLEOTIDE SEQUENCE [LARGE SCALE GENOMIC DNA]</scope>
    <source>
        <strain evidence="2 3">LMG 24775</strain>
    </source>
</reference>
<evidence type="ECO:0000313" key="3">
    <source>
        <dbReference type="Proteomes" id="UP000183417"/>
    </source>
</evidence>
<accession>A0A1H3RCI3</accession>
<dbReference type="Proteomes" id="UP000595064">
    <property type="component" value="Chromosome"/>
</dbReference>
<protein>
    <submittedName>
        <fullName evidence="1">DUF2191 domain-containing protein</fullName>
    </submittedName>
</protein>